<evidence type="ECO:0000259" key="6">
    <source>
        <dbReference type="PROSITE" id="PS51795"/>
    </source>
</evidence>
<evidence type="ECO:0000256" key="2">
    <source>
        <dbReference type="ARBA" id="ARBA00022723"/>
    </source>
</evidence>
<evidence type="ECO:0000256" key="3">
    <source>
        <dbReference type="ARBA" id="ARBA00022771"/>
    </source>
</evidence>
<dbReference type="Pfam" id="PF04570">
    <property type="entry name" value="zf-FLZ"/>
    <property type="match status" value="1"/>
</dbReference>
<comment type="similarity">
    <text evidence="1">Belongs to the FLZ family.</text>
</comment>
<keyword evidence="8" id="KW-1185">Reference proteome</keyword>
<protein>
    <recommendedName>
        <fullName evidence="6">FLZ-type domain-containing protein</fullName>
    </recommendedName>
</protein>
<name>A0A8K0DW01_9ROSA</name>
<feature type="region of interest" description="Disordered" evidence="5">
    <location>
        <begin position="1"/>
        <end position="70"/>
    </location>
</feature>
<sequence>MPVKRSRVCRSSSSFGDTGVLDQLFPPVTEPSQRQLDVRAEPPGNASKARKPSAVEAAAETVRQQSRPTNLFVSSPEIEKAGREMQIDNFMDKCHYCNKKIGENQEVFMYRSFGAFCSSECRDKAIEMDEAAEKSTRTT</sequence>
<dbReference type="PANTHER" id="PTHR46057">
    <property type="entry name" value="FCS-LIKE ZINC FINGER 1-RELATED"/>
    <property type="match status" value="1"/>
</dbReference>
<feature type="zinc finger region" description="FLZ-type" evidence="4">
    <location>
        <begin position="89"/>
        <end position="133"/>
    </location>
</feature>
<dbReference type="AlphaFoldDB" id="A0A8K0DW01"/>
<comment type="caution">
    <text evidence="7">The sequence shown here is derived from an EMBL/GenBank/DDBJ whole genome shotgun (WGS) entry which is preliminary data.</text>
</comment>
<gene>
    <name evidence="7" type="ORF">FNV43_RR23360</name>
</gene>
<dbReference type="EMBL" id="VOIH02000010">
    <property type="protein sequence ID" value="KAF3436268.1"/>
    <property type="molecule type" value="Genomic_DNA"/>
</dbReference>
<dbReference type="PROSITE" id="PS51795">
    <property type="entry name" value="ZF_FLZ"/>
    <property type="match status" value="1"/>
</dbReference>
<evidence type="ECO:0000256" key="5">
    <source>
        <dbReference type="SAM" id="MobiDB-lite"/>
    </source>
</evidence>
<dbReference type="OrthoDB" id="1194496at2759"/>
<dbReference type="InterPro" id="IPR007650">
    <property type="entry name" value="Zf-FLZ_dom"/>
</dbReference>
<dbReference type="InterPro" id="IPR044533">
    <property type="entry name" value="FLZ1/2/3"/>
</dbReference>
<keyword evidence="2" id="KW-0479">Metal-binding</keyword>
<feature type="domain" description="FLZ-type" evidence="6">
    <location>
        <begin position="89"/>
        <end position="133"/>
    </location>
</feature>
<evidence type="ECO:0000313" key="7">
    <source>
        <dbReference type="EMBL" id="KAF3436268.1"/>
    </source>
</evidence>
<accession>A0A8K0DW01</accession>
<keyword evidence="3" id="KW-0863">Zinc-finger</keyword>
<evidence type="ECO:0000313" key="8">
    <source>
        <dbReference type="Proteomes" id="UP000796880"/>
    </source>
</evidence>
<reference evidence="7" key="1">
    <citation type="submission" date="2020-03" db="EMBL/GenBank/DDBJ databases">
        <title>A high-quality chromosome-level genome assembly of a woody plant with both climbing and erect habits, Rhamnella rubrinervis.</title>
        <authorList>
            <person name="Lu Z."/>
            <person name="Yang Y."/>
            <person name="Zhu X."/>
            <person name="Sun Y."/>
        </authorList>
    </citation>
    <scope>NUCLEOTIDE SEQUENCE</scope>
    <source>
        <strain evidence="7">BYM</strain>
        <tissue evidence="7">Leaf</tissue>
    </source>
</reference>
<organism evidence="7 8">
    <name type="scientific">Rhamnella rubrinervis</name>
    <dbReference type="NCBI Taxonomy" id="2594499"/>
    <lineage>
        <taxon>Eukaryota</taxon>
        <taxon>Viridiplantae</taxon>
        <taxon>Streptophyta</taxon>
        <taxon>Embryophyta</taxon>
        <taxon>Tracheophyta</taxon>
        <taxon>Spermatophyta</taxon>
        <taxon>Magnoliopsida</taxon>
        <taxon>eudicotyledons</taxon>
        <taxon>Gunneridae</taxon>
        <taxon>Pentapetalae</taxon>
        <taxon>rosids</taxon>
        <taxon>fabids</taxon>
        <taxon>Rosales</taxon>
        <taxon>Rhamnaceae</taxon>
        <taxon>rhamnoid group</taxon>
        <taxon>Rhamneae</taxon>
        <taxon>Rhamnella</taxon>
    </lineage>
</organism>
<proteinExistence type="inferred from homology"/>
<dbReference type="PANTHER" id="PTHR46057:SF54">
    <property type="entry name" value="FCS-LIKE ZINC FINGER 16"/>
    <property type="match status" value="1"/>
</dbReference>
<evidence type="ECO:0000256" key="1">
    <source>
        <dbReference type="ARBA" id="ARBA00009374"/>
    </source>
</evidence>
<dbReference type="Proteomes" id="UP000796880">
    <property type="component" value="Unassembled WGS sequence"/>
</dbReference>
<dbReference type="GO" id="GO:0008270">
    <property type="term" value="F:zinc ion binding"/>
    <property type="evidence" value="ECO:0007669"/>
    <property type="project" value="UniProtKB-KW"/>
</dbReference>
<keyword evidence="3" id="KW-0862">Zinc</keyword>
<evidence type="ECO:0000256" key="4">
    <source>
        <dbReference type="PROSITE-ProRule" id="PRU01131"/>
    </source>
</evidence>